<feature type="region of interest" description="Disordered" evidence="3">
    <location>
        <begin position="1"/>
        <end position="161"/>
    </location>
</feature>
<keyword evidence="1" id="KW-0343">GTPase activation</keyword>
<dbReference type="OrthoDB" id="295078at2759"/>
<dbReference type="FunFam" id="1.10.8.270:FF:000001">
    <property type="entry name" value="TBC1 domain family member 1"/>
    <property type="match status" value="1"/>
</dbReference>
<comment type="caution">
    <text evidence="5">The sequence shown here is derived from an EMBL/GenBank/DDBJ whole genome shotgun (WGS) entry which is preliminary data.</text>
</comment>
<dbReference type="SUPFAM" id="SSF47923">
    <property type="entry name" value="Ypt/Rab-GAP domain of gyp1p"/>
    <property type="match status" value="1"/>
</dbReference>
<evidence type="ECO:0000256" key="1">
    <source>
        <dbReference type="ARBA" id="ARBA00022468"/>
    </source>
</evidence>
<accession>A0A8H7ZPC5</accession>
<dbReference type="AlphaFoldDB" id="A0A8H7ZPC5"/>
<evidence type="ECO:0000313" key="6">
    <source>
        <dbReference type="Proteomes" id="UP000673691"/>
    </source>
</evidence>
<evidence type="ECO:0000256" key="3">
    <source>
        <dbReference type="SAM" id="MobiDB-lite"/>
    </source>
</evidence>
<dbReference type="FunFam" id="1.10.10.750:FF:000003">
    <property type="entry name" value="GTPase activating protein (Evi5)"/>
    <property type="match status" value="1"/>
</dbReference>
<dbReference type="Gene3D" id="1.10.8.270">
    <property type="entry name" value="putative rabgap domain of human tbc1 domain family member 14 like domains"/>
    <property type="match status" value="1"/>
</dbReference>
<evidence type="ECO:0000313" key="5">
    <source>
        <dbReference type="EMBL" id="KAG5456617.1"/>
    </source>
</evidence>
<keyword evidence="2" id="KW-0175">Coiled coil</keyword>
<reference evidence="5 6" key="1">
    <citation type="journal article" name="Sci. Rep.">
        <title>Genome-scale phylogenetic analyses confirm Olpidium as the closest living zoosporic fungus to the non-flagellated, terrestrial fungi.</title>
        <authorList>
            <person name="Chang Y."/>
            <person name="Rochon D."/>
            <person name="Sekimoto S."/>
            <person name="Wang Y."/>
            <person name="Chovatia M."/>
            <person name="Sandor L."/>
            <person name="Salamov A."/>
            <person name="Grigoriev I.V."/>
            <person name="Stajich J.E."/>
            <person name="Spatafora J.W."/>
        </authorList>
    </citation>
    <scope>NUCLEOTIDE SEQUENCE [LARGE SCALE GENOMIC DNA]</scope>
    <source>
        <strain evidence="5">S191</strain>
    </source>
</reference>
<feature type="compositionally biased region" description="Low complexity" evidence="3">
    <location>
        <begin position="596"/>
        <end position="605"/>
    </location>
</feature>
<dbReference type="PROSITE" id="PS50086">
    <property type="entry name" value="TBC_RABGAP"/>
    <property type="match status" value="1"/>
</dbReference>
<feature type="domain" description="Rab-GAP TBC" evidence="4">
    <location>
        <begin position="261"/>
        <end position="448"/>
    </location>
</feature>
<dbReference type="GO" id="GO:0005096">
    <property type="term" value="F:GTPase activator activity"/>
    <property type="evidence" value="ECO:0007669"/>
    <property type="project" value="UniProtKB-KW"/>
</dbReference>
<feature type="compositionally biased region" description="Basic and acidic residues" evidence="3">
    <location>
        <begin position="491"/>
        <end position="509"/>
    </location>
</feature>
<dbReference type="Gene3D" id="1.10.10.750">
    <property type="entry name" value="Ypt/Rab-GAP domain of gyp1p, domain 1"/>
    <property type="match status" value="1"/>
</dbReference>
<feature type="compositionally biased region" description="Basic and acidic residues" evidence="3">
    <location>
        <begin position="726"/>
        <end position="736"/>
    </location>
</feature>
<dbReference type="InterPro" id="IPR000195">
    <property type="entry name" value="Rab-GAP-TBC_dom"/>
</dbReference>
<feature type="compositionally biased region" description="Basic and acidic residues" evidence="3">
    <location>
        <begin position="638"/>
        <end position="647"/>
    </location>
</feature>
<evidence type="ECO:0000256" key="2">
    <source>
        <dbReference type="ARBA" id="ARBA00023054"/>
    </source>
</evidence>
<dbReference type="Proteomes" id="UP000673691">
    <property type="component" value="Unassembled WGS sequence"/>
</dbReference>
<dbReference type="SMART" id="SM00164">
    <property type="entry name" value="TBC"/>
    <property type="match status" value="1"/>
</dbReference>
<feature type="region of interest" description="Disordered" evidence="3">
    <location>
        <begin position="585"/>
        <end position="748"/>
    </location>
</feature>
<dbReference type="Pfam" id="PF00566">
    <property type="entry name" value="RabGAP-TBC"/>
    <property type="match status" value="1"/>
</dbReference>
<feature type="compositionally biased region" description="Low complexity" evidence="3">
    <location>
        <begin position="653"/>
        <end position="668"/>
    </location>
</feature>
<dbReference type="EMBL" id="JAEFCI010011451">
    <property type="protein sequence ID" value="KAG5456617.1"/>
    <property type="molecule type" value="Genomic_DNA"/>
</dbReference>
<feature type="compositionally biased region" description="Basic and acidic residues" evidence="3">
    <location>
        <begin position="18"/>
        <end position="50"/>
    </location>
</feature>
<proteinExistence type="predicted"/>
<feature type="compositionally biased region" description="Basic and acidic residues" evidence="3">
    <location>
        <begin position="122"/>
        <end position="138"/>
    </location>
</feature>
<dbReference type="InterPro" id="IPR050302">
    <property type="entry name" value="Rab_GAP_TBC_domain"/>
</dbReference>
<name>A0A8H7ZPC5_9FUNG</name>
<dbReference type="PANTHER" id="PTHR47219:SF22">
    <property type="entry name" value="RAB-GAP TBC DOMAIN-CONTAINING PROTEIN"/>
    <property type="match status" value="1"/>
</dbReference>
<protein>
    <recommendedName>
        <fullName evidence="4">Rab-GAP TBC domain-containing protein</fullName>
    </recommendedName>
</protein>
<feature type="compositionally biased region" description="Basic residues" evidence="3">
    <location>
        <begin position="612"/>
        <end position="631"/>
    </location>
</feature>
<feature type="compositionally biased region" description="Pro residues" evidence="3">
    <location>
        <begin position="669"/>
        <end position="679"/>
    </location>
</feature>
<sequence>MSHPAVDDDDACASPRSAENERRHGAEEEGEQGRLRPEEEIGDRGARSPEVEGEDGGGDSESAAASRVAGENSGNTPSPPADTEGLRDTAASVESDPGAHGPNTGPAPALSERPQSPSADTTDQKGPESEEPSAKRQENAVTSKANESAGEVARNGVQSADEVLHDKDEVLAQIEAMNKASAICLLPLLMSDAKARHSIRRSPAMDTETYVRQSMERADMFAREVGSEDDVDWDFWGTVIEDYDLVAKKQPKALQANVEKGIPPTLRGMAWQLIAKSRSPSLEADYATLLKANSPHEKSILRDLARTFPKHEHFREKEGEGQTGLYNVVKAYSILDPEVGYCQGLTFLVGPLLLNVSPRPPLCEFSDDNPAKDRCRNGRCLPLPTLNARLAVAPLPIRQAAGGNAPESAQAPYKSWREKYDVCESVGMPIVNEFRTTTRVGNPIDADVPRAQPNHVRYRPAGGPVVSYPVCAGRSQVVGVAAVDDEFRAGDGAREDRGRKNVRRQREQVRVGGDGDPAVAPQDGPAGARPRQRSQKSAGAGRGRFRDPGVAGERGRGALLVLGHSGVLLLPALVGPGGQPVVVAGNLRRGRRQPGRRAAVAAGQRGRADRPGRRRRPRAGRLGHPPPRRRPLAAGRGAGEDFGEKRRAGQRPGGRPAIARARAGAHRGPAPPGARPQSPPREGAPGRRGGGAGQDPGPREARHGPRAPGRGGGGQGFRRRGGARQEQTRVRRERGLENAAGKQVARAAEGGGQLKPVFFLLPPVPLHPSPSPLIASPDRTSSLFPLQLAARCQPYPYP</sequence>
<keyword evidence="6" id="KW-1185">Reference proteome</keyword>
<gene>
    <name evidence="5" type="ORF">BJ554DRAFT_3596</name>
</gene>
<evidence type="ECO:0000259" key="4">
    <source>
        <dbReference type="PROSITE" id="PS50086"/>
    </source>
</evidence>
<feature type="region of interest" description="Disordered" evidence="3">
    <location>
        <begin position="491"/>
        <end position="551"/>
    </location>
</feature>
<dbReference type="GO" id="GO:0031267">
    <property type="term" value="F:small GTPase binding"/>
    <property type="evidence" value="ECO:0007669"/>
    <property type="project" value="TreeGrafter"/>
</dbReference>
<dbReference type="PANTHER" id="PTHR47219">
    <property type="entry name" value="RAB GTPASE-ACTIVATING PROTEIN 1-LIKE"/>
    <property type="match status" value="1"/>
</dbReference>
<organism evidence="5 6">
    <name type="scientific">Olpidium bornovanus</name>
    <dbReference type="NCBI Taxonomy" id="278681"/>
    <lineage>
        <taxon>Eukaryota</taxon>
        <taxon>Fungi</taxon>
        <taxon>Fungi incertae sedis</taxon>
        <taxon>Olpidiomycota</taxon>
        <taxon>Olpidiomycotina</taxon>
        <taxon>Olpidiomycetes</taxon>
        <taxon>Olpidiales</taxon>
        <taxon>Olpidiaceae</taxon>
        <taxon>Olpidium</taxon>
    </lineage>
</organism>
<dbReference type="InterPro" id="IPR035969">
    <property type="entry name" value="Rab-GAP_TBC_sf"/>
</dbReference>